<dbReference type="InterPro" id="IPR019734">
    <property type="entry name" value="TPR_rpt"/>
</dbReference>
<protein>
    <submittedName>
        <fullName evidence="3">Uncharacterized protein</fullName>
    </submittedName>
</protein>
<dbReference type="RefSeq" id="WP_141376226.1">
    <property type="nucleotide sequence ID" value="NZ_BAPL01000025.1"/>
</dbReference>
<evidence type="ECO:0000313" key="4">
    <source>
        <dbReference type="Proteomes" id="UP000317730"/>
    </source>
</evidence>
<name>A0A4Y3TTI9_9PROT</name>
<dbReference type="AlphaFoldDB" id="A0A4Y3TTI9"/>
<dbReference type="SUPFAM" id="SSF48452">
    <property type="entry name" value="TPR-like"/>
    <property type="match status" value="1"/>
</dbReference>
<dbReference type="SMART" id="SM00028">
    <property type="entry name" value="TPR"/>
    <property type="match status" value="3"/>
</dbReference>
<dbReference type="OrthoDB" id="7272872at2"/>
<sequence length="270" mass="29214">MAEQTHTVCFFLPVMRETRFSARRRNGFLFLGLLHLGLLGGACAVTASGLTSVAHAQAPDLSEPDGSAGPPPVPTLPPMPQIRRPALPAVPAPQFTLPVGHPVQPGAHAPTSPMIGVLTDQLAHAKTPEQAHSLENRLEILRASKLAPATRLLLHRSEKDLTAEKPDDAVQDLSDALALQPEQPILWRGRAQMRLAAGDLKGAITDLGESLSRDPSDAAAWVLLSTVEERRNDNRAALQAWEKAMSLNPMLDKTHKRQEQLRVKAFGQPT</sequence>
<organism evidence="3 4">
    <name type="scientific">Acetobacter peroxydans</name>
    <dbReference type="NCBI Taxonomy" id="104098"/>
    <lineage>
        <taxon>Bacteria</taxon>
        <taxon>Pseudomonadati</taxon>
        <taxon>Pseudomonadota</taxon>
        <taxon>Alphaproteobacteria</taxon>
        <taxon>Acetobacterales</taxon>
        <taxon>Acetobacteraceae</taxon>
        <taxon>Acetobacter</taxon>
    </lineage>
</organism>
<dbReference type="InterPro" id="IPR011990">
    <property type="entry name" value="TPR-like_helical_dom_sf"/>
</dbReference>
<feature type="region of interest" description="Disordered" evidence="2">
    <location>
        <begin position="57"/>
        <end position="78"/>
    </location>
</feature>
<comment type="caution">
    <text evidence="3">The sequence shown here is derived from an EMBL/GenBank/DDBJ whole genome shotgun (WGS) entry which is preliminary data.</text>
</comment>
<evidence type="ECO:0000313" key="3">
    <source>
        <dbReference type="EMBL" id="GEB85726.1"/>
    </source>
</evidence>
<keyword evidence="1" id="KW-0802">TPR repeat</keyword>
<dbReference type="Gene3D" id="1.25.40.10">
    <property type="entry name" value="Tetratricopeptide repeat domain"/>
    <property type="match status" value="1"/>
</dbReference>
<dbReference type="EMBL" id="BJMV01000007">
    <property type="protein sequence ID" value="GEB85726.1"/>
    <property type="molecule type" value="Genomic_DNA"/>
</dbReference>
<keyword evidence="4" id="KW-1185">Reference proteome</keyword>
<reference evidence="3 4" key="1">
    <citation type="submission" date="2019-06" db="EMBL/GenBank/DDBJ databases">
        <title>Whole genome shotgun sequence of Acetobacter peroxydans NBRC 13755.</title>
        <authorList>
            <person name="Hosoyama A."/>
            <person name="Uohara A."/>
            <person name="Ohji S."/>
            <person name="Ichikawa N."/>
        </authorList>
    </citation>
    <scope>NUCLEOTIDE SEQUENCE [LARGE SCALE GENOMIC DNA]</scope>
    <source>
        <strain evidence="3 4">NBRC 13755</strain>
    </source>
</reference>
<evidence type="ECO:0000256" key="2">
    <source>
        <dbReference type="SAM" id="MobiDB-lite"/>
    </source>
</evidence>
<dbReference type="Proteomes" id="UP000317730">
    <property type="component" value="Unassembled WGS sequence"/>
</dbReference>
<dbReference type="Pfam" id="PF13432">
    <property type="entry name" value="TPR_16"/>
    <property type="match status" value="1"/>
</dbReference>
<feature type="compositionally biased region" description="Pro residues" evidence="2">
    <location>
        <begin position="69"/>
        <end position="78"/>
    </location>
</feature>
<dbReference type="PROSITE" id="PS50005">
    <property type="entry name" value="TPR"/>
    <property type="match status" value="1"/>
</dbReference>
<feature type="repeat" description="TPR" evidence="1">
    <location>
        <begin position="218"/>
        <end position="251"/>
    </location>
</feature>
<gene>
    <name evidence="3" type="ORF">APE01nite_15230</name>
</gene>
<accession>A0A4Y3TTI9</accession>
<evidence type="ECO:0000256" key="1">
    <source>
        <dbReference type="PROSITE-ProRule" id="PRU00339"/>
    </source>
</evidence>
<proteinExistence type="predicted"/>